<proteinExistence type="predicted"/>
<sequence>MELFPDGAHVRAVRLRSRVHGYYLYAEEHEVEAAWSPDWASLNAAWAVHRVVRPGGIFFLLRSAAYGRYLRLTSRGDPSADLTLAQRSYTTLRKHGVMWQAFYSEDGTGDVVLRNRKYGRLRIRWIVEAIPPREDPPELPEMAPPPWMPGAPMRVRAPPVLRRRIWYMRADDQAELDALVWSRLRFNGRSVSNLRDELAAALGEADSQNITLCVQAGYRARLTPLVIDLPDNERTMEIVVLTTGSEAAQALVYPDVDAE</sequence>
<dbReference type="PANTHER" id="PTHR31205">
    <property type="entry name" value="ACTIN CROSS-LINKING PROTEIN (DUF569)"/>
    <property type="match status" value="1"/>
</dbReference>
<dbReference type="AlphaFoldDB" id="A0ABC9DVX0"/>
<name>A0ABC9DVX0_9POAL</name>
<reference evidence="3" key="1">
    <citation type="submission" date="2024-06" db="EMBL/GenBank/DDBJ databases">
        <authorList>
            <person name="Ryan C."/>
        </authorList>
    </citation>
    <scope>NUCLEOTIDE SEQUENCE [LARGE SCALE GENOMIC DNA]</scope>
</reference>
<organism evidence="2 3">
    <name type="scientific">Urochloa decumbens</name>
    <dbReference type="NCBI Taxonomy" id="240449"/>
    <lineage>
        <taxon>Eukaryota</taxon>
        <taxon>Viridiplantae</taxon>
        <taxon>Streptophyta</taxon>
        <taxon>Embryophyta</taxon>
        <taxon>Tracheophyta</taxon>
        <taxon>Spermatophyta</taxon>
        <taxon>Magnoliopsida</taxon>
        <taxon>Liliopsida</taxon>
        <taxon>Poales</taxon>
        <taxon>Poaceae</taxon>
        <taxon>PACMAD clade</taxon>
        <taxon>Panicoideae</taxon>
        <taxon>Panicodae</taxon>
        <taxon>Paniceae</taxon>
        <taxon>Melinidinae</taxon>
        <taxon>Urochloa</taxon>
    </lineage>
</organism>
<evidence type="ECO:0000313" key="3">
    <source>
        <dbReference type="Proteomes" id="UP001497457"/>
    </source>
</evidence>
<dbReference type="InterPro" id="IPR054726">
    <property type="entry name" value="Ubiq_DUF569-assoc"/>
</dbReference>
<reference evidence="2 3" key="2">
    <citation type="submission" date="2024-10" db="EMBL/GenBank/DDBJ databases">
        <authorList>
            <person name="Ryan C."/>
        </authorList>
    </citation>
    <scope>NUCLEOTIDE SEQUENCE [LARGE SCALE GENOMIC DNA]</scope>
</reference>
<dbReference type="InterPro" id="IPR008999">
    <property type="entry name" value="Actin-crosslinking"/>
</dbReference>
<feature type="domain" description="DUF569" evidence="1">
    <location>
        <begin position="162"/>
        <end position="241"/>
    </location>
</feature>
<gene>
    <name evidence="2" type="ORF">URODEC1_LOCUS89176</name>
</gene>
<accession>A0ABC9DVX0</accession>
<dbReference type="EMBL" id="OZ075145">
    <property type="protein sequence ID" value="CAL5046166.1"/>
    <property type="molecule type" value="Genomic_DNA"/>
</dbReference>
<dbReference type="PANTHER" id="PTHR31205:SF29">
    <property type="entry name" value="DUF569 DOMAIN-CONTAINING PROTEIN"/>
    <property type="match status" value="1"/>
</dbReference>
<dbReference type="SUPFAM" id="SSF50405">
    <property type="entry name" value="Actin-crosslinking proteins"/>
    <property type="match status" value="1"/>
</dbReference>
<keyword evidence="3" id="KW-1185">Reference proteome</keyword>
<dbReference type="Pfam" id="PF22932">
    <property type="entry name" value="Ubiq_DUF_assoc"/>
    <property type="match status" value="1"/>
</dbReference>
<evidence type="ECO:0000313" key="2">
    <source>
        <dbReference type="EMBL" id="CAL5046166.1"/>
    </source>
</evidence>
<evidence type="ECO:0000259" key="1">
    <source>
        <dbReference type="Pfam" id="PF22932"/>
    </source>
</evidence>
<protein>
    <recommendedName>
        <fullName evidence="1">DUF569 domain-containing protein</fullName>
    </recommendedName>
</protein>
<dbReference type="Proteomes" id="UP001497457">
    <property type="component" value="Chromosome 35b"/>
</dbReference>